<protein>
    <submittedName>
        <fullName evidence="3">Replication initiation and membrane attachment</fullName>
    </submittedName>
</protein>
<dbReference type="EMBL" id="BK015522">
    <property type="protein sequence ID" value="DAE10892.1"/>
    <property type="molecule type" value="Genomic_DNA"/>
</dbReference>
<evidence type="ECO:0000256" key="1">
    <source>
        <dbReference type="SAM" id="MobiDB-lite"/>
    </source>
</evidence>
<dbReference type="InterPro" id="IPR010056">
    <property type="entry name" value="Phage_rep_org__N"/>
</dbReference>
<proteinExistence type="predicted"/>
<feature type="compositionally biased region" description="Acidic residues" evidence="1">
    <location>
        <begin position="283"/>
        <end position="292"/>
    </location>
</feature>
<sequence>MDSFFGETYIKAMRAMPKGDSMVNAYLEMALHSLKTGGVIEYKGFMPTITEELAVAVSEPASLIKKTLDTLNKFGVVVIGEDKSAVFVEVVNNICSETPVAQRVRDSRKRKAQQALQGNGSETEKALQCNADVMEELPHRNTEIDIEKEKELELEKDTDTPLPPFGGACDFAEIINQFNSICVSLNKAGSLTGTRKKAIQSAVSAVGLEKLVELFRKAEASDFLTKRNSTGWKAGFDWLMKPENYTKVLEGNYDNRKPAKPPEPAQTDYTSGGKYQNVLDMTGDIDPDDYPF</sequence>
<reference evidence="3" key="1">
    <citation type="journal article" date="2021" name="Proc. Natl. Acad. Sci. U.S.A.">
        <title>A Catalog of Tens of Thousands of Viruses from Human Metagenomes Reveals Hidden Associations with Chronic Diseases.</title>
        <authorList>
            <person name="Tisza M.J."/>
            <person name="Buck C.B."/>
        </authorList>
    </citation>
    <scope>NUCLEOTIDE SEQUENCE</scope>
    <source>
        <strain evidence="3">Ctg0K17</strain>
    </source>
</reference>
<organism evidence="3">
    <name type="scientific">Siphoviridae sp. ctg0K17</name>
    <dbReference type="NCBI Taxonomy" id="2825600"/>
    <lineage>
        <taxon>Viruses</taxon>
        <taxon>Duplodnaviria</taxon>
        <taxon>Heunggongvirae</taxon>
        <taxon>Uroviricota</taxon>
        <taxon>Caudoviricetes</taxon>
    </lineage>
</organism>
<name>A0A8S5PX60_9CAUD</name>
<accession>A0A8S5PX60</accession>
<dbReference type="NCBIfam" id="TIGR01714">
    <property type="entry name" value="phage_rep_org_N"/>
    <property type="match status" value="1"/>
</dbReference>
<feature type="domain" description="Phage replisome organiser N-terminal" evidence="2">
    <location>
        <begin position="3"/>
        <end position="113"/>
    </location>
</feature>
<feature type="region of interest" description="Disordered" evidence="1">
    <location>
        <begin position="251"/>
        <end position="292"/>
    </location>
</feature>
<evidence type="ECO:0000259" key="2">
    <source>
        <dbReference type="Pfam" id="PF09681"/>
    </source>
</evidence>
<evidence type="ECO:0000313" key="3">
    <source>
        <dbReference type="EMBL" id="DAE10892.1"/>
    </source>
</evidence>
<dbReference type="Pfam" id="PF09681">
    <property type="entry name" value="Phage_rep_org_N"/>
    <property type="match status" value="1"/>
</dbReference>